<dbReference type="InterPro" id="IPR002126">
    <property type="entry name" value="Cadherin-like_dom"/>
</dbReference>
<reference evidence="3 4" key="1">
    <citation type="submission" date="2020-11" db="EMBL/GenBank/DDBJ databases">
        <title>Hymenobacter sp.</title>
        <authorList>
            <person name="Kim M.K."/>
        </authorList>
    </citation>
    <scope>NUCLEOTIDE SEQUENCE [LARGE SCALE GENOMIC DNA]</scope>
    <source>
        <strain evidence="3 4">BT594</strain>
    </source>
</reference>
<protein>
    <submittedName>
        <fullName evidence="3">Cadherin domain-containing protein</fullName>
    </submittedName>
</protein>
<dbReference type="Pfam" id="PF19078">
    <property type="entry name" value="Big_12"/>
    <property type="match status" value="3"/>
</dbReference>
<dbReference type="PANTHER" id="PTHR34677">
    <property type="match status" value="1"/>
</dbReference>
<accession>A0ABS0L4V3</accession>
<dbReference type="InterPro" id="IPR044048">
    <property type="entry name" value="Big_12"/>
</dbReference>
<dbReference type="PROSITE" id="PS50268">
    <property type="entry name" value="CADHERIN_2"/>
    <property type="match status" value="1"/>
</dbReference>
<evidence type="ECO:0000256" key="1">
    <source>
        <dbReference type="SAM" id="SignalP"/>
    </source>
</evidence>
<evidence type="ECO:0000313" key="3">
    <source>
        <dbReference type="EMBL" id="MBG8554970.1"/>
    </source>
</evidence>
<proteinExistence type="predicted"/>
<dbReference type="SMART" id="SM00112">
    <property type="entry name" value="CA"/>
    <property type="match status" value="1"/>
</dbReference>
<feature type="domain" description="Cadherin" evidence="2">
    <location>
        <begin position="626"/>
        <end position="731"/>
    </location>
</feature>
<sequence length="2008" mass="206435">MKRILLLWLALLLGLSPSLWAQSVIRSQSFETDDEDNYTSNTFDFRGTGVSLGNNQYFTITTINPAHNPDASNYSLGNASDPVTIRNNDASATPYTGNFWIAEGVRGTNQTGTAYARDPGHVTLNAFNASGYTDIKVIVALADPRGPGSVGASGAAATPTAGSFQADDKIEIQYSTDNGANFTTIGRFKGNNNNGSSGYMELDYNRNDDVNDEDRATLNYKLTDYTFGPGGNGSNIGIPGSPSSLIVRVVLDQRGTSHEIAFDNIRVVGTPTTVQPPTLADAQTGTVNYTEGSAATQITNSIVATNPEGANLTGATVSIISGLRATEDQLLFTNQNGITGSFDSGTGVLTLSGTTSVANYQAALRTVTYKNSNLTTARSGNRAIQFVVKNGASTSTGLNRTVLVKAILGGPATLPYTEDFTTDGEGVRYGSNAFVGSGGNGTAFAFTRTSNTPYETGAVTFSNISNSFFWYGVNIKSGQNPSGVGRLETQQLDATSYSNLHFQIRLGAESGSTASWQNTDSFMLYYRTGGSSGTWKLFGSFRGTTASINGTGDLRQDRTEDLASLPTLPAGTATLSPSLTNFDFSIPADANGQLVDFKLELINDDSRAEFAFDLIQVTGTANTAPTISSQTRSIAENAANGTNVGAVIAASDADAGQTLTYAITAGNTAGAFAINSATGQLTVAHSAALDFEATPTYSLTVQVTDNAAPAASASATVTVNVTDVDDTAPSVSITSSGNTNGGGTGTSPIPFTVTFSESVTGFVQGDLTVSGGTVSNFSGSGTTYTFSLIPSGNGTKTVNVPATVAQDAAGNLNTAATQYSLTYTAPTTTVASVTRLTPSPTATAQVRYRVVFAASVTGVSTDNFSLSNHGSISGASVSSVSGSGMTYTVTVNTGSGNGAIRLDVNNGTGVMPTITNVPYTSGEVYDITKSFAAQPQLAIVGTGGTGSDVTAFVDVVQVLSGGTAFANGLQNGSFETHNPLANGNYGYTPTGASWTFNALAGIAEEGSAFTPTTPIPNGSAVAFVQSNGGSNGQLQQKLALPTGGNYQVSFQAAQRICCTTLDQALNVFLNGVYLGTIQPNSNAYSTFTSAAFSVTAPALTASISSTAPNPTSTAPIPVTVTFSQSVTDFTASDVAVTNGSMANFAGSGTTYTFVVAPNGDGAVTVNVPANSAFDANNTGNAAASQFSITYEQAQTAAPVITSPANGSITNQSVSISGTAPAGSSVRVYVSQNGGAFQTFTLAATAGGTFSSAALPPATYQAYATAQSPGEAVSGQTATITFTVDQTAPTVTLSSSTAASGSSTSTSPFAFTATFSESVTGFVAGDLLVTNGTVSSFAGSGTTYTFNVTPTTPGTATTVTVFGNSSQDAASNGNAASNTYALTLAPTSVTWTGSISTDWYTAGNWTPAVVPTTTLNATIPGTAQRMPLIASTVASVRHLTLNSGATLSMSGGTVDVRGNLTNNGSFAPAGGTVVLGSSTLANVLGSSRVRFWNLTVNSNTAQVSTSAGASVRRLLTLTGNLSTNGNDFVLESDATSTAMVVNSGGSVVGTATVQRYIDPSLNPGLGYRHYSSPVQSTTVADLGTSGFTPVVNPAYNTLGSKATPFPTVYGYDESRIVGTSATTRSQNYGYFSPASLNTPLERGRGYTVNLAASEKVDLVGTLNTGTVAVGALSRGNQANSGWHLLGNPYPAPLDWTKVRTDLPAGVRDAVYVFKSSDQYNGTYQFYANGFGTLPGGLIPSMQGFFVRVTQTVPAFSFLSTWRTTTYSNPTFQRAAADTRPAVQLELVSAKGIQEPTFVYFEAGATAEVDNHYDAEKLLNTTGLNLSSVAAGTNLAINGLPLTQQATIVPLTVQVPTAGAYSLRAAELHNLADQTVYLHDAVTGQQINLQQLSAYSFSTSGAAQLTGRFSLHFGALVPTGSAAAALAAQVSLYPNPASTTVTLLAPRQLVGKTTTVQVLNSLGQVVRRQAVATTATGLRTELSVQGLAQGVYTVRLETNGVVVNKRLVVH</sequence>
<dbReference type="Gene3D" id="2.60.40.1800">
    <property type="match status" value="1"/>
</dbReference>
<dbReference type="EMBL" id="JADWYK010000010">
    <property type="protein sequence ID" value="MBG8554970.1"/>
    <property type="molecule type" value="Genomic_DNA"/>
</dbReference>
<dbReference type="Pfam" id="PF00028">
    <property type="entry name" value="Cadherin"/>
    <property type="match status" value="1"/>
</dbReference>
<dbReference type="CDD" id="cd11304">
    <property type="entry name" value="Cadherin_repeat"/>
    <property type="match status" value="1"/>
</dbReference>
<dbReference type="RefSeq" id="WP_196955992.1">
    <property type="nucleotide sequence ID" value="NZ_JADWYK010000010.1"/>
</dbReference>
<gene>
    <name evidence="3" type="ORF">I5L79_15550</name>
</gene>
<dbReference type="Pfam" id="PF18962">
    <property type="entry name" value="Por_Secre_tail"/>
    <property type="match status" value="1"/>
</dbReference>
<keyword evidence="1" id="KW-0732">Signal</keyword>
<feature type="chain" id="PRO_5045642550" evidence="1">
    <location>
        <begin position="22"/>
        <end position="2008"/>
    </location>
</feature>
<evidence type="ECO:0000259" key="2">
    <source>
        <dbReference type="PROSITE" id="PS50268"/>
    </source>
</evidence>
<feature type="signal peptide" evidence="1">
    <location>
        <begin position="1"/>
        <end position="21"/>
    </location>
</feature>
<evidence type="ECO:0000313" key="4">
    <source>
        <dbReference type="Proteomes" id="UP000601099"/>
    </source>
</evidence>
<dbReference type="Gene3D" id="2.60.40.60">
    <property type="entry name" value="Cadherins"/>
    <property type="match status" value="1"/>
</dbReference>
<organism evidence="3 4">
    <name type="scientific">Hymenobacter guriensis</name>
    <dbReference type="NCBI Taxonomy" id="2793065"/>
    <lineage>
        <taxon>Bacteria</taxon>
        <taxon>Pseudomonadati</taxon>
        <taxon>Bacteroidota</taxon>
        <taxon>Cytophagia</taxon>
        <taxon>Cytophagales</taxon>
        <taxon>Hymenobacteraceae</taxon>
        <taxon>Hymenobacter</taxon>
    </lineage>
</organism>
<dbReference type="Proteomes" id="UP000601099">
    <property type="component" value="Unassembled WGS sequence"/>
</dbReference>
<dbReference type="PANTHER" id="PTHR34677:SF3">
    <property type="entry name" value="BACTERIAL IG-LIKE DOMAIN-CONTAINING PROTEIN"/>
    <property type="match status" value="1"/>
</dbReference>
<name>A0ABS0L4V3_9BACT</name>
<dbReference type="NCBIfam" id="TIGR04183">
    <property type="entry name" value="Por_Secre_tail"/>
    <property type="match status" value="1"/>
</dbReference>
<dbReference type="SUPFAM" id="SSF49313">
    <property type="entry name" value="Cadherin-like"/>
    <property type="match status" value="1"/>
</dbReference>
<keyword evidence="4" id="KW-1185">Reference proteome</keyword>
<dbReference type="InterPro" id="IPR015919">
    <property type="entry name" value="Cadherin-like_sf"/>
</dbReference>
<dbReference type="InterPro" id="IPR026444">
    <property type="entry name" value="Secre_tail"/>
</dbReference>
<comment type="caution">
    <text evidence="3">The sequence shown here is derived from an EMBL/GenBank/DDBJ whole genome shotgun (WGS) entry which is preliminary data.</text>
</comment>